<keyword evidence="4" id="KW-1133">Transmembrane helix</keyword>
<keyword evidence="6" id="KW-0472">Membrane</keyword>
<sequence>MRLKGSAAPGAVNPPSLLTLLGSRCRKRPHSSDEADERESFIKGKAAHHDLGNHALSGAMVEGCMSYQDLQASPEQRSIKKRFREGDASQKTPPEVATSRSSWIEDTFSKRECVKFIPSTRVLHRCVPVCHICQNLIRCCCGRLIGEHSGWDSCPPLSLITRPGQEVEECWSTECHTTASPTDAYGTVDFQDSAARVCRAKYVRVAVDSKAEAVLQLMLREWQMDRPKLLISVQGGSENLVLPPKVSQAFSKGLLTAALSTGAWILTDGINTGVSRYVGEAVKTFGSHNLRKRNTVGVTPWGMINNSNNDLVGKDVFRPYQHLGSPLSKRACLNNFHSHFLLVDDGTTGKYGCQQGFRRRLEKHIQQQRIHPRLNQGVPVVCVVVEGGPATVSTVLDYLSSEPPVPVFVFEGSGKAADLLAFLHKQTAMDRQVDAGLQEDFLTKIRNEFGVERTEASDIFGLLLSCMDYRLSITIFDSESVDQQATDSAILTSILKGTYVSPAGQLSMALAWDRADIAKEQILVYGQHWQRDSLEQAMLDALVMDRVPFVQLLIDNGMTMSSFLTVERLEELYNTPRVPTDSFLHHLVEDVKQSSLPRGYRVTVVDVGLVLEYLIGGAYQSTYTRKHFRAAHSLHIQNKGKARGSSGFLSKRRRRAVTTGPVRSPPRPHFFRTAQPYKYKVGWKHT</sequence>
<dbReference type="InterPro" id="IPR057366">
    <property type="entry name" value="TRPM-like"/>
</dbReference>
<evidence type="ECO:0000256" key="8">
    <source>
        <dbReference type="SAM" id="MobiDB-lite"/>
    </source>
</evidence>
<evidence type="ECO:0000256" key="6">
    <source>
        <dbReference type="ARBA" id="ARBA00023136"/>
    </source>
</evidence>
<feature type="compositionally biased region" description="Basic and acidic residues" evidence="8">
    <location>
        <begin position="30"/>
        <end position="39"/>
    </location>
</feature>
<keyword evidence="3" id="KW-0812">Transmembrane</keyword>
<evidence type="ECO:0000313" key="11">
    <source>
        <dbReference type="EMBL" id="KAJ3603567.1"/>
    </source>
</evidence>
<dbReference type="AlphaFoldDB" id="A0A9Q0IK63"/>
<keyword evidence="5" id="KW-0406">Ion transport</keyword>
<evidence type="ECO:0000259" key="10">
    <source>
        <dbReference type="Pfam" id="PF25508"/>
    </source>
</evidence>
<evidence type="ECO:0008006" key="13">
    <source>
        <dbReference type="Google" id="ProtNLM"/>
    </source>
</evidence>
<keyword evidence="2" id="KW-0813">Transport</keyword>
<dbReference type="PANTHER" id="PTHR13800:SF15">
    <property type="entry name" value="TRANSIENT RECEPTOR POTENTIAL CATION CHANNEL SUBFAMILY M MEMBER 6"/>
    <property type="match status" value="1"/>
</dbReference>
<dbReference type="GO" id="GO:0030001">
    <property type="term" value="P:metal ion transport"/>
    <property type="evidence" value="ECO:0007669"/>
    <property type="project" value="TreeGrafter"/>
</dbReference>
<evidence type="ECO:0000256" key="3">
    <source>
        <dbReference type="ARBA" id="ARBA00022692"/>
    </source>
</evidence>
<gene>
    <name evidence="11" type="ORF">NHX12_028312</name>
</gene>
<reference evidence="11" key="1">
    <citation type="submission" date="2022-07" db="EMBL/GenBank/DDBJ databases">
        <title>Chromosome-level genome of Muraenolepis orangiensis.</title>
        <authorList>
            <person name="Kim J."/>
        </authorList>
    </citation>
    <scope>NUCLEOTIDE SEQUENCE</scope>
    <source>
        <strain evidence="11">KU_S4_2022</strain>
        <tissue evidence="11">Muscle</tissue>
    </source>
</reference>
<dbReference type="Proteomes" id="UP001148018">
    <property type="component" value="Unassembled WGS sequence"/>
</dbReference>
<dbReference type="EMBL" id="JANIIK010000044">
    <property type="protein sequence ID" value="KAJ3603567.1"/>
    <property type="molecule type" value="Genomic_DNA"/>
</dbReference>
<accession>A0A9Q0IK63</accession>
<dbReference type="GO" id="GO:0016324">
    <property type="term" value="C:apical plasma membrane"/>
    <property type="evidence" value="ECO:0007669"/>
    <property type="project" value="TreeGrafter"/>
</dbReference>
<keyword evidence="7" id="KW-0407">Ion channel</keyword>
<proteinExistence type="predicted"/>
<comment type="subcellular location">
    <subcellularLocation>
        <location evidence="1">Membrane</location>
        <topology evidence="1">Multi-pass membrane protein</topology>
    </subcellularLocation>
</comment>
<evidence type="ECO:0000256" key="7">
    <source>
        <dbReference type="ARBA" id="ARBA00023303"/>
    </source>
</evidence>
<dbReference type="InterPro" id="IPR041491">
    <property type="entry name" value="TRPM_SLOG"/>
</dbReference>
<comment type="caution">
    <text evidence="11">The sequence shown here is derived from an EMBL/GenBank/DDBJ whole genome shotgun (WGS) entry which is preliminary data.</text>
</comment>
<evidence type="ECO:0000256" key="2">
    <source>
        <dbReference type="ARBA" id="ARBA00022448"/>
    </source>
</evidence>
<dbReference type="GO" id="GO:0005261">
    <property type="term" value="F:monoatomic cation channel activity"/>
    <property type="evidence" value="ECO:0007669"/>
    <property type="project" value="TreeGrafter"/>
</dbReference>
<dbReference type="PANTHER" id="PTHR13800">
    <property type="entry name" value="TRANSIENT RECEPTOR POTENTIAL CATION CHANNEL, SUBFAMILY M, MEMBER 6"/>
    <property type="match status" value="1"/>
</dbReference>
<evidence type="ECO:0000256" key="1">
    <source>
        <dbReference type="ARBA" id="ARBA00004141"/>
    </source>
</evidence>
<dbReference type="Pfam" id="PF25508">
    <property type="entry name" value="TRPM2"/>
    <property type="match status" value="1"/>
</dbReference>
<evidence type="ECO:0000256" key="4">
    <source>
        <dbReference type="ARBA" id="ARBA00022989"/>
    </source>
</evidence>
<keyword evidence="12" id="KW-1185">Reference proteome</keyword>
<feature type="region of interest" description="Disordered" evidence="8">
    <location>
        <begin position="640"/>
        <end position="669"/>
    </location>
</feature>
<dbReference type="OrthoDB" id="301415at2759"/>
<dbReference type="Pfam" id="PF18139">
    <property type="entry name" value="LSDAT_euk"/>
    <property type="match status" value="1"/>
</dbReference>
<evidence type="ECO:0000313" key="12">
    <source>
        <dbReference type="Proteomes" id="UP001148018"/>
    </source>
</evidence>
<organism evidence="11 12">
    <name type="scientific">Muraenolepis orangiensis</name>
    <name type="common">Patagonian moray cod</name>
    <dbReference type="NCBI Taxonomy" id="630683"/>
    <lineage>
        <taxon>Eukaryota</taxon>
        <taxon>Metazoa</taxon>
        <taxon>Chordata</taxon>
        <taxon>Craniata</taxon>
        <taxon>Vertebrata</taxon>
        <taxon>Euteleostomi</taxon>
        <taxon>Actinopterygii</taxon>
        <taxon>Neopterygii</taxon>
        <taxon>Teleostei</taxon>
        <taxon>Neoteleostei</taxon>
        <taxon>Acanthomorphata</taxon>
        <taxon>Zeiogadaria</taxon>
        <taxon>Gadariae</taxon>
        <taxon>Gadiformes</taxon>
        <taxon>Muraenolepidoidei</taxon>
        <taxon>Muraenolepididae</taxon>
        <taxon>Muraenolepis</taxon>
    </lineage>
</organism>
<name>A0A9Q0IK63_9TELE</name>
<feature type="region of interest" description="Disordered" evidence="8">
    <location>
        <begin position="1"/>
        <end position="39"/>
    </location>
</feature>
<protein>
    <recommendedName>
        <fullName evidence="13">TRPM SLOG domain-containing protein</fullName>
    </recommendedName>
</protein>
<evidence type="ECO:0000256" key="5">
    <source>
        <dbReference type="ARBA" id="ARBA00023065"/>
    </source>
</evidence>
<evidence type="ECO:0000259" key="9">
    <source>
        <dbReference type="Pfam" id="PF18139"/>
    </source>
</evidence>
<feature type="domain" description="TRPM-like" evidence="10">
    <location>
        <begin position="526"/>
        <end position="642"/>
    </location>
</feature>
<feature type="domain" description="TRPM SLOG" evidence="9">
    <location>
        <begin position="200"/>
        <end position="466"/>
    </location>
</feature>
<dbReference type="InterPro" id="IPR050927">
    <property type="entry name" value="TRPM"/>
</dbReference>